<reference evidence="3" key="1">
    <citation type="submission" date="2024-07" db="EMBL/GenBank/DDBJ databases">
        <authorList>
            <person name="Yu S.T."/>
        </authorList>
    </citation>
    <scope>NUCLEOTIDE SEQUENCE</scope>
    <source>
        <strain evidence="3">R44</strain>
    </source>
</reference>
<feature type="compositionally biased region" description="Basic and acidic residues" evidence="1">
    <location>
        <begin position="121"/>
        <end position="156"/>
    </location>
</feature>
<feature type="chain" id="PRO_5044187633" evidence="2">
    <location>
        <begin position="27"/>
        <end position="197"/>
    </location>
</feature>
<gene>
    <name evidence="3" type="ORF">AB5J54_37925</name>
</gene>
<keyword evidence="2" id="KW-0732">Signal</keyword>
<accession>A0AB39T926</accession>
<feature type="signal peptide" evidence="2">
    <location>
        <begin position="1"/>
        <end position="26"/>
    </location>
</feature>
<feature type="compositionally biased region" description="Basic and acidic residues" evidence="1">
    <location>
        <begin position="66"/>
        <end position="104"/>
    </location>
</feature>
<evidence type="ECO:0000313" key="3">
    <source>
        <dbReference type="EMBL" id="XDQ75955.1"/>
    </source>
</evidence>
<proteinExistence type="predicted"/>
<sequence length="197" mass="20783">MRSARILLAATAAAGTLAIAAPGAYAGSTGDWDKDDYSHSQERDHDKPKGGMHTGAGALSSVSGDDWSKGDHEKSQGDHEKSKEDHEKSKEDHEKWQGDHEKPKGGMHTGSGALSLVNADDWSKEKEKDKDTEKGKDWDKDKDKGKEDGYKPEKPKGGMHTGGGGLAGGTNVTGALVVAGGIAAFALHRRRKAANAA</sequence>
<evidence type="ECO:0000256" key="2">
    <source>
        <dbReference type="SAM" id="SignalP"/>
    </source>
</evidence>
<evidence type="ECO:0000256" key="1">
    <source>
        <dbReference type="SAM" id="MobiDB-lite"/>
    </source>
</evidence>
<protein>
    <submittedName>
        <fullName evidence="3">Uncharacterized protein</fullName>
    </submittedName>
</protein>
<organism evidence="3">
    <name type="scientific">Streptomyces sp. R44</name>
    <dbReference type="NCBI Taxonomy" id="3238633"/>
    <lineage>
        <taxon>Bacteria</taxon>
        <taxon>Bacillati</taxon>
        <taxon>Actinomycetota</taxon>
        <taxon>Actinomycetes</taxon>
        <taxon>Kitasatosporales</taxon>
        <taxon>Streptomycetaceae</taxon>
        <taxon>Streptomyces</taxon>
    </lineage>
</organism>
<dbReference type="RefSeq" id="WP_369148497.1">
    <property type="nucleotide sequence ID" value="NZ_CP163444.1"/>
</dbReference>
<feature type="compositionally biased region" description="Basic and acidic residues" evidence="1">
    <location>
        <begin position="31"/>
        <end position="49"/>
    </location>
</feature>
<name>A0AB39T926_9ACTN</name>
<feature type="region of interest" description="Disordered" evidence="1">
    <location>
        <begin position="21"/>
        <end position="167"/>
    </location>
</feature>
<dbReference type="EMBL" id="CP163444">
    <property type="protein sequence ID" value="XDQ75955.1"/>
    <property type="molecule type" value="Genomic_DNA"/>
</dbReference>
<dbReference type="AlphaFoldDB" id="A0AB39T926"/>